<name>A0AAJ7TR41_PETMA</name>
<evidence type="ECO:0000259" key="2">
    <source>
        <dbReference type="Pfam" id="PF24785"/>
    </source>
</evidence>
<proteinExistence type="predicted"/>
<evidence type="ECO:0000256" key="1">
    <source>
        <dbReference type="SAM" id="MobiDB-lite"/>
    </source>
</evidence>
<dbReference type="CDD" id="cd21099">
    <property type="entry name" value="RXYLT1-like"/>
    <property type="match status" value="1"/>
</dbReference>
<dbReference type="GO" id="GO:0120053">
    <property type="term" value="F:ribitol beta-1,4-xylosyltransferase activity"/>
    <property type="evidence" value="ECO:0007669"/>
    <property type="project" value="InterPro"/>
</dbReference>
<evidence type="ECO:0000313" key="4">
    <source>
        <dbReference type="Proteomes" id="UP001318040"/>
    </source>
</evidence>
<evidence type="ECO:0000259" key="3">
    <source>
        <dbReference type="Pfam" id="PF24786"/>
    </source>
</evidence>
<dbReference type="PANTHER" id="PTHR15576:SF1">
    <property type="entry name" value="RIBITOL-5-PHOSPHATE XYLOSYLTRANSFERASE 1"/>
    <property type="match status" value="1"/>
</dbReference>
<protein>
    <submittedName>
        <fullName evidence="5">Ribitol-5-phosphate xylosyltransferase 1 isoform X2</fullName>
    </submittedName>
</protein>
<dbReference type="Pfam" id="PF24786">
    <property type="entry name" value="RXYLT1_N"/>
    <property type="match status" value="1"/>
</dbReference>
<reference evidence="5" key="1">
    <citation type="submission" date="2025-08" db="UniProtKB">
        <authorList>
            <consortium name="RefSeq"/>
        </authorList>
    </citation>
    <scope>IDENTIFICATION</scope>
    <source>
        <tissue evidence="5">Sperm</tissue>
    </source>
</reference>
<dbReference type="CTD" id="10329"/>
<evidence type="ECO:0000313" key="5">
    <source>
        <dbReference type="RefSeq" id="XP_032822520.1"/>
    </source>
</evidence>
<dbReference type="RefSeq" id="XP_032822520.1">
    <property type="nucleotide sequence ID" value="XM_032966629.1"/>
</dbReference>
<dbReference type="InterPro" id="IPR057539">
    <property type="entry name" value="RXYLT1_N"/>
</dbReference>
<dbReference type="Proteomes" id="UP001318040">
    <property type="component" value="Chromosome 36"/>
</dbReference>
<organism evidence="4 5">
    <name type="scientific">Petromyzon marinus</name>
    <name type="common">Sea lamprey</name>
    <dbReference type="NCBI Taxonomy" id="7757"/>
    <lineage>
        <taxon>Eukaryota</taxon>
        <taxon>Metazoa</taxon>
        <taxon>Chordata</taxon>
        <taxon>Craniata</taxon>
        <taxon>Vertebrata</taxon>
        <taxon>Cyclostomata</taxon>
        <taxon>Hyperoartia</taxon>
        <taxon>Petromyzontiformes</taxon>
        <taxon>Petromyzontidae</taxon>
        <taxon>Petromyzon</taxon>
    </lineage>
</organism>
<keyword evidence="4" id="KW-1185">Reference proteome</keyword>
<accession>A0AAJ7TR41</accession>
<feature type="domain" description="RXYLT1 N-terminal" evidence="3">
    <location>
        <begin position="136"/>
        <end position="280"/>
    </location>
</feature>
<dbReference type="PANTHER" id="PTHR15576">
    <property type="entry name" value="RIBITOL-5-PHOSPHATE XYLOSYLTRANSFERASE 1"/>
    <property type="match status" value="1"/>
</dbReference>
<dbReference type="Pfam" id="PF24785">
    <property type="entry name" value="RXYLT1_C"/>
    <property type="match status" value="1"/>
</dbReference>
<gene>
    <name evidence="5" type="primary">RXYLT1</name>
</gene>
<dbReference type="InterPro" id="IPR057538">
    <property type="entry name" value="RXYLT1_C"/>
</dbReference>
<dbReference type="InterPro" id="IPR055286">
    <property type="entry name" value="RXYLT1-like"/>
</dbReference>
<dbReference type="GO" id="GO:0035269">
    <property type="term" value="P:protein O-linked glycosylation via mannose"/>
    <property type="evidence" value="ECO:0007669"/>
    <property type="project" value="InterPro"/>
</dbReference>
<dbReference type="GO" id="GO:0005794">
    <property type="term" value="C:Golgi apparatus"/>
    <property type="evidence" value="ECO:0007669"/>
    <property type="project" value="TreeGrafter"/>
</dbReference>
<feature type="region of interest" description="Disordered" evidence="1">
    <location>
        <begin position="75"/>
        <end position="109"/>
    </location>
</feature>
<dbReference type="AlphaFoldDB" id="A0AAJ7TR41"/>
<sequence length="486" mass="54069">MSQQITAAVGGGGGGILVEHNTTAQQHQIMPLPLQPPHTQRRSKSSTSLRNVYNRHIAGRAGQVDAVAGKGVDEVEEEDDGTEWNPWGQEFEKEPPYKPRPRPGPEDDSTWIVKVPGAAPGAPQATIILPPGLRRVHIWGKAAIGMYLWEHVFGGELVTMDSSGQWQEGAMTIKDMYFRFRTGPMLVPEQVPLEGAEAVMLVLNGREDNKVAFARPWLKWAQQLVEQGRIRGAGLVLLGNERCDNDWLVPLLRGAGGFLEPTFLVYDSPLVDGSSVLQWPLGVATYRGFPIVKPSEVSLDEPRRYTCNFLGTVYPGSSRVAMLRALHESGFRDSCLVVEREQWQPMETSESRGRYMDALRQSDLTLCPVGVNTECYRIYEASALGSVPVVEDVLTPGHCGNSTANGGRWTRHAAPLRLLKAAGAPFVFVRDWSELPAVLRREATMSARDKAERRARLVRWYESFRVEMRDTFVGAIRKSYFGNRMS</sequence>
<feature type="domain" description="RXYLT1 C-terminal" evidence="2">
    <location>
        <begin position="286"/>
        <end position="481"/>
    </location>
</feature>